<feature type="modified residue" description="4-aspartylphosphate" evidence="3">
    <location>
        <position position="65"/>
    </location>
</feature>
<dbReference type="SMART" id="SM00421">
    <property type="entry name" value="HTH_LUXR"/>
    <property type="match status" value="1"/>
</dbReference>
<name>A0A1T4P573_9BACT</name>
<gene>
    <name evidence="6" type="ORF">SAMN04488128_1011919</name>
</gene>
<evidence type="ECO:0000256" key="3">
    <source>
        <dbReference type="PROSITE-ProRule" id="PRU00169"/>
    </source>
</evidence>
<dbReference type="SUPFAM" id="SSF46894">
    <property type="entry name" value="C-terminal effector domain of the bipartite response regulators"/>
    <property type="match status" value="1"/>
</dbReference>
<dbReference type="GO" id="GO:0003677">
    <property type="term" value="F:DNA binding"/>
    <property type="evidence" value="ECO:0007669"/>
    <property type="project" value="UniProtKB-KW"/>
</dbReference>
<reference evidence="7" key="1">
    <citation type="submission" date="2017-02" db="EMBL/GenBank/DDBJ databases">
        <authorList>
            <person name="Varghese N."/>
            <person name="Submissions S."/>
        </authorList>
    </citation>
    <scope>NUCLEOTIDE SEQUENCE [LARGE SCALE GENOMIC DNA]</scope>
    <source>
        <strain evidence="7">DSM 22224</strain>
    </source>
</reference>
<dbReference type="PANTHER" id="PTHR45566:SF1">
    <property type="entry name" value="HTH-TYPE TRANSCRIPTIONAL REGULATOR YHJB-RELATED"/>
    <property type="match status" value="1"/>
</dbReference>
<sequence>MDPLIEHMTMKTISVAIFDKIPLFAKMLKKYLAEQRNMMVDVMVSDFDDLAERLRCHHVDVLIMDISQEDYFEQLKMLRTGFPQLKVLILSMCTDLQVVSELQDLGIYGYLSKSEDGDELIHAIKMTADNDIYRNKLFTEALYLNRRKSMKKERDEAYLELNERERMIVQMLWEEKTNKEIADELFLSIRSVEKIRQDVRDRLGLKSTVGLLKYALDKRIIHLNNTIVPH</sequence>
<keyword evidence="7" id="KW-1185">Reference proteome</keyword>
<dbReference type="Proteomes" id="UP000190367">
    <property type="component" value="Unassembled WGS sequence"/>
</dbReference>
<dbReference type="SUPFAM" id="SSF52172">
    <property type="entry name" value="CheY-like"/>
    <property type="match status" value="1"/>
</dbReference>
<dbReference type="CDD" id="cd06170">
    <property type="entry name" value="LuxR_C_like"/>
    <property type="match status" value="1"/>
</dbReference>
<dbReference type="CDD" id="cd17535">
    <property type="entry name" value="REC_NarL-like"/>
    <property type="match status" value="1"/>
</dbReference>
<dbReference type="EMBL" id="FUWZ01000001">
    <property type="protein sequence ID" value="SJZ86551.1"/>
    <property type="molecule type" value="Genomic_DNA"/>
</dbReference>
<dbReference type="SMART" id="SM00448">
    <property type="entry name" value="REC"/>
    <property type="match status" value="1"/>
</dbReference>
<dbReference type="Pfam" id="PF00196">
    <property type="entry name" value="GerE"/>
    <property type="match status" value="1"/>
</dbReference>
<dbReference type="PROSITE" id="PS50110">
    <property type="entry name" value="RESPONSE_REGULATORY"/>
    <property type="match status" value="1"/>
</dbReference>
<dbReference type="InterPro" id="IPR051015">
    <property type="entry name" value="EvgA-like"/>
</dbReference>
<dbReference type="Gene3D" id="3.40.50.2300">
    <property type="match status" value="1"/>
</dbReference>
<dbReference type="STRING" id="634771.SAMN04488128_1011919"/>
<dbReference type="InterPro" id="IPR016032">
    <property type="entry name" value="Sig_transdc_resp-reg_C-effctor"/>
</dbReference>
<dbReference type="Pfam" id="PF00072">
    <property type="entry name" value="Response_reg"/>
    <property type="match status" value="1"/>
</dbReference>
<dbReference type="GO" id="GO:0000160">
    <property type="term" value="P:phosphorelay signal transduction system"/>
    <property type="evidence" value="ECO:0007669"/>
    <property type="project" value="InterPro"/>
</dbReference>
<proteinExistence type="predicted"/>
<feature type="domain" description="HTH luxR-type" evidence="4">
    <location>
        <begin position="154"/>
        <end position="219"/>
    </location>
</feature>
<dbReference type="GO" id="GO:0006355">
    <property type="term" value="P:regulation of DNA-templated transcription"/>
    <property type="evidence" value="ECO:0007669"/>
    <property type="project" value="InterPro"/>
</dbReference>
<evidence type="ECO:0000256" key="1">
    <source>
        <dbReference type="ARBA" id="ARBA00022553"/>
    </source>
</evidence>
<accession>A0A1T4P573</accession>
<evidence type="ECO:0000259" key="4">
    <source>
        <dbReference type="PROSITE" id="PS50043"/>
    </source>
</evidence>
<evidence type="ECO:0000259" key="5">
    <source>
        <dbReference type="PROSITE" id="PS50110"/>
    </source>
</evidence>
<protein>
    <submittedName>
        <fullName evidence="6">DNA-binding response regulator, NarL/FixJ family, contains REC and HTH domains</fullName>
    </submittedName>
</protein>
<evidence type="ECO:0000313" key="6">
    <source>
        <dbReference type="EMBL" id="SJZ86551.1"/>
    </source>
</evidence>
<dbReference type="InterPro" id="IPR058245">
    <property type="entry name" value="NreC/VraR/RcsB-like_REC"/>
</dbReference>
<dbReference type="InterPro" id="IPR011006">
    <property type="entry name" value="CheY-like_superfamily"/>
</dbReference>
<dbReference type="PROSITE" id="PS50043">
    <property type="entry name" value="HTH_LUXR_2"/>
    <property type="match status" value="1"/>
</dbReference>
<dbReference type="AlphaFoldDB" id="A0A1T4P573"/>
<evidence type="ECO:0000313" key="7">
    <source>
        <dbReference type="Proteomes" id="UP000190367"/>
    </source>
</evidence>
<dbReference type="PANTHER" id="PTHR45566">
    <property type="entry name" value="HTH-TYPE TRANSCRIPTIONAL REGULATOR YHJB-RELATED"/>
    <property type="match status" value="1"/>
</dbReference>
<organism evidence="6 7">
    <name type="scientific">Chitinophaga eiseniae</name>
    <dbReference type="NCBI Taxonomy" id="634771"/>
    <lineage>
        <taxon>Bacteria</taxon>
        <taxon>Pseudomonadati</taxon>
        <taxon>Bacteroidota</taxon>
        <taxon>Chitinophagia</taxon>
        <taxon>Chitinophagales</taxon>
        <taxon>Chitinophagaceae</taxon>
        <taxon>Chitinophaga</taxon>
    </lineage>
</organism>
<dbReference type="InterPro" id="IPR001789">
    <property type="entry name" value="Sig_transdc_resp-reg_receiver"/>
</dbReference>
<evidence type="ECO:0000256" key="2">
    <source>
        <dbReference type="ARBA" id="ARBA00023125"/>
    </source>
</evidence>
<keyword evidence="1 3" id="KW-0597">Phosphoprotein</keyword>
<dbReference type="InterPro" id="IPR000792">
    <property type="entry name" value="Tscrpt_reg_LuxR_C"/>
</dbReference>
<keyword evidence="2 6" id="KW-0238">DNA-binding</keyword>
<feature type="domain" description="Response regulatory" evidence="5">
    <location>
        <begin position="14"/>
        <end position="128"/>
    </location>
</feature>